<dbReference type="GO" id="GO:0006508">
    <property type="term" value="P:proteolysis"/>
    <property type="evidence" value="ECO:0007669"/>
    <property type="project" value="InterPro"/>
</dbReference>
<dbReference type="InterPro" id="IPR007863">
    <property type="entry name" value="Peptidase_M16_C"/>
</dbReference>
<dbReference type="Pfam" id="PF05193">
    <property type="entry name" value="Peptidase_M16_C"/>
    <property type="match status" value="2"/>
</dbReference>
<dbReference type="PANTHER" id="PTHR11851:SF49">
    <property type="entry name" value="MITOCHONDRIAL-PROCESSING PEPTIDASE SUBUNIT ALPHA"/>
    <property type="match status" value="1"/>
</dbReference>
<comment type="similarity">
    <text evidence="1 2">Belongs to the peptidase M16 family.</text>
</comment>
<name>A0A948W5D9_UNCEI</name>
<dbReference type="PROSITE" id="PS00143">
    <property type="entry name" value="INSULINASE"/>
    <property type="match status" value="1"/>
</dbReference>
<dbReference type="GO" id="GO:0004222">
    <property type="term" value="F:metalloendopeptidase activity"/>
    <property type="evidence" value="ECO:0007669"/>
    <property type="project" value="InterPro"/>
</dbReference>
<dbReference type="EMBL" id="JAHJDP010000019">
    <property type="protein sequence ID" value="MBU2689890.1"/>
    <property type="molecule type" value="Genomic_DNA"/>
</dbReference>
<accession>A0A948W5D9</accession>
<dbReference type="PANTHER" id="PTHR11851">
    <property type="entry name" value="METALLOPROTEASE"/>
    <property type="match status" value="1"/>
</dbReference>
<evidence type="ECO:0000313" key="6">
    <source>
        <dbReference type="Proteomes" id="UP000777784"/>
    </source>
</evidence>
<proteinExistence type="inferred from homology"/>
<dbReference type="InterPro" id="IPR011765">
    <property type="entry name" value="Pept_M16_N"/>
</dbReference>
<sequence length="885" mass="98630">MNPTSEHILDNGLKVIISESHATATACCSIWYRAGSKHETSGATGLAHLLEHMMFKGTRRFPKGELDATFHRNGAISNASTWLDRTNYYELISTDRLELILDLEADRMRGALFTQSDLDDEMTVVRNELERNEDDPFTNLFERIQSTAFLEHPYHWPTIGWRSDVEAIRADQIHDFYNKFYQPNNAFVVIVGAVETRAALRMVEKYMGAIPPGPARPPVVTVEPPQKGERRVIIRKPGENDLLGLAYRIPQRLHPDNYALDLLGQILGQGRTSRLYKSLVEQKLAVAASAMNFSTLEDPYLFFLDAEVSPGVKPDDVEAAIDGTIRELQESPALAAELERAQKRNRVAYIYRKDRVSGQAFFLGELEASCGWRFGLTYLDEMEQVTIGDIQRVARQYLIPNHRTVGRYLAVREGEETITSVPELPSQKVEGPGEETIEWDQALGTAGRPVKSPSVKTGSGALPKTHREVLDNGATLLVRSNRSNQTIEIAGRFEGGMLLEGAGRGMTHALAQMWDRGTQRRKRAEIAEILEGLGAGISFQGSIEVFGFNMKCLSEDLETVTGLLAEMLKEPAFPDEEWEIVRAQMLNTIRESRQDTFDRAYYRCMEMLCGAENLYARFPMGSEEDLAGISVADLSRLHSKALAASSLTVAAVGDVEAGDAIDLLRRTLGDLVPGRPFPTREEARRWTGFAPPAGSPRDHVELPEKFQVDMVFAKPGLARDDAGYDPAYVANFILGGYFSSRLSKQLRDNEGLTYGVYSRLRPGLGIVPWYISIGVHPSNMEKAREGVLREMKILCETGVKDDEFEDAIQHLTGSFPVRLETNRAVADMLLDGERYGHGPDVIEKYVDRLRRIKKADVETQAVRLFEPESMVLASAGTLKVPGATA</sequence>
<dbReference type="Proteomes" id="UP000777784">
    <property type="component" value="Unassembled WGS sequence"/>
</dbReference>
<feature type="domain" description="Peptidase M16 C-terminal" evidence="4">
    <location>
        <begin position="168"/>
        <end position="344"/>
    </location>
</feature>
<dbReference type="Gene3D" id="3.30.830.10">
    <property type="entry name" value="Metalloenzyme, LuxS/M16 peptidase-like"/>
    <property type="match status" value="4"/>
</dbReference>
<dbReference type="Pfam" id="PF00675">
    <property type="entry name" value="Peptidase_M16"/>
    <property type="match status" value="2"/>
</dbReference>
<feature type="domain" description="Peptidase M16 N-terminal" evidence="3">
    <location>
        <begin position="15"/>
        <end position="158"/>
    </location>
</feature>
<feature type="domain" description="Peptidase M16 C-terminal" evidence="4">
    <location>
        <begin position="629"/>
        <end position="809"/>
    </location>
</feature>
<protein>
    <submittedName>
        <fullName evidence="5">Insulinase family protein</fullName>
    </submittedName>
</protein>
<evidence type="ECO:0000313" key="5">
    <source>
        <dbReference type="EMBL" id="MBU2689890.1"/>
    </source>
</evidence>
<reference evidence="5" key="1">
    <citation type="submission" date="2021-05" db="EMBL/GenBank/DDBJ databases">
        <title>Energy efficiency and biological interactions define the core microbiome of deep oligotrophic groundwater.</title>
        <authorList>
            <person name="Mehrshad M."/>
            <person name="Lopez-Fernandez M."/>
            <person name="Bell E."/>
            <person name="Bernier-Latmani R."/>
            <person name="Bertilsson S."/>
            <person name="Dopson M."/>
        </authorList>
    </citation>
    <scope>NUCLEOTIDE SEQUENCE</scope>
    <source>
        <strain evidence="5">Modern_marine.mb.64</strain>
    </source>
</reference>
<dbReference type="GO" id="GO:0046872">
    <property type="term" value="F:metal ion binding"/>
    <property type="evidence" value="ECO:0007669"/>
    <property type="project" value="InterPro"/>
</dbReference>
<evidence type="ECO:0000256" key="2">
    <source>
        <dbReference type="RuleBase" id="RU004447"/>
    </source>
</evidence>
<evidence type="ECO:0000256" key="1">
    <source>
        <dbReference type="ARBA" id="ARBA00007261"/>
    </source>
</evidence>
<dbReference type="InterPro" id="IPR050361">
    <property type="entry name" value="MPP/UQCRC_Complex"/>
</dbReference>
<dbReference type="SUPFAM" id="SSF63411">
    <property type="entry name" value="LuxS/MPP-like metallohydrolase"/>
    <property type="match status" value="4"/>
</dbReference>
<dbReference type="AlphaFoldDB" id="A0A948W5D9"/>
<dbReference type="InterPro" id="IPR011249">
    <property type="entry name" value="Metalloenz_LuxS/M16"/>
</dbReference>
<feature type="domain" description="Peptidase M16 N-terminal" evidence="3">
    <location>
        <begin position="503"/>
        <end position="593"/>
    </location>
</feature>
<dbReference type="InterPro" id="IPR001431">
    <property type="entry name" value="Pept_M16_Zn_BS"/>
</dbReference>
<comment type="caution">
    <text evidence="5">The sequence shown here is derived from an EMBL/GenBank/DDBJ whole genome shotgun (WGS) entry which is preliminary data.</text>
</comment>
<gene>
    <name evidence="5" type="ORF">KJ970_03110</name>
</gene>
<evidence type="ECO:0000259" key="4">
    <source>
        <dbReference type="Pfam" id="PF05193"/>
    </source>
</evidence>
<evidence type="ECO:0000259" key="3">
    <source>
        <dbReference type="Pfam" id="PF00675"/>
    </source>
</evidence>
<organism evidence="5 6">
    <name type="scientific">Eiseniibacteriota bacterium</name>
    <dbReference type="NCBI Taxonomy" id="2212470"/>
    <lineage>
        <taxon>Bacteria</taxon>
        <taxon>Candidatus Eiseniibacteriota</taxon>
    </lineage>
</organism>